<dbReference type="PANTHER" id="PTHR31594:SF14">
    <property type="entry name" value="FIBRONECTIN TYPE-III DOMAIN-CONTAINING PROTEIN"/>
    <property type="match status" value="1"/>
</dbReference>
<reference evidence="3" key="1">
    <citation type="submission" date="2021-02" db="EMBL/GenBank/DDBJ databases">
        <authorList>
            <person name="Nowell W R."/>
        </authorList>
    </citation>
    <scope>NUCLEOTIDE SEQUENCE</scope>
</reference>
<dbReference type="PROSITE" id="PS50222">
    <property type="entry name" value="EF_HAND_2"/>
    <property type="match status" value="1"/>
</dbReference>
<accession>A0A819XS01</accession>
<dbReference type="GO" id="GO:0005509">
    <property type="term" value="F:calcium ion binding"/>
    <property type="evidence" value="ECO:0007669"/>
    <property type="project" value="InterPro"/>
</dbReference>
<dbReference type="InterPro" id="IPR002048">
    <property type="entry name" value="EF_hand_dom"/>
</dbReference>
<gene>
    <name evidence="3" type="ORF">JBS370_LOCUS33427</name>
</gene>
<evidence type="ECO:0000259" key="2">
    <source>
        <dbReference type="PROSITE" id="PS50222"/>
    </source>
</evidence>
<feature type="domain" description="EF-hand" evidence="2">
    <location>
        <begin position="301"/>
        <end position="336"/>
    </location>
</feature>
<organism evidence="3 4">
    <name type="scientific">Rotaria sordida</name>
    <dbReference type="NCBI Taxonomy" id="392033"/>
    <lineage>
        <taxon>Eukaryota</taxon>
        <taxon>Metazoa</taxon>
        <taxon>Spiralia</taxon>
        <taxon>Gnathifera</taxon>
        <taxon>Rotifera</taxon>
        <taxon>Eurotatoria</taxon>
        <taxon>Bdelloidea</taxon>
        <taxon>Philodinida</taxon>
        <taxon>Philodinidae</taxon>
        <taxon>Rotaria</taxon>
    </lineage>
</organism>
<dbReference type="InterPro" id="IPR018247">
    <property type="entry name" value="EF_Hand_1_Ca_BS"/>
</dbReference>
<evidence type="ECO:0000313" key="4">
    <source>
        <dbReference type="Proteomes" id="UP000663836"/>
    </source>
</evidence>
<evidence type="ECO:0000256" key="1">
    <source>
        <dbReference type="ARBA" id="ARBA00022837"/>
    </source>
</evidence>
<protein>
    <recommendedName>
        <fullName evidence="2">EF-hand domain-containing protein</fullName>
    </recommendedName>
</protein>
<dbReference type="InterPro" id="IPR052090">
    <property type="entry name" value="Cytolytic_pore-forming_toxin"/>
</dbReference>
<dbReference type="Proteomes" id="UP000663836">
    <property type="component" value="Unassembled WGS sequence"/>
</dbReference>
<dbReference type="PROSITE" id="PS00018">
    <property type="entry name" value="EF_HAND_1"/>
    <property type="match status" value="1"/>
</dbReference>
<evidence type="ECO:0000313" key="3">
    <source>
        <dbReference type="EMBL" id="CAF4139642.1"/>
    </source>
</evidence>
<dbReference type="Pfam" id="PF13833">
    <property type="entry name" value="EF-hand_8"/>
    <property type="match status" value="1"/>
</dbReference>
<comment type="caution">
    <text evidence="3">The sequence shown here is derived from an EMBL/GenBank/DDBJ whole genome shotgun (WGS) entry which is preliminary data.</text>
</comment>
<name>A0A819XS01_9BILA</name>
<dbReference type="Gene3D" id="1.10.238.10">
    <property type="entry name" value="EF-hand"/>
    <property type="match status" value="1"/>
</dbReference>
<proteinExistence type="predicted"/>
<dbReference type="EMBL" id="CAJOBD010009673">
    <property type="protein sequence ID" value="CAF4139642.1"/>
    <property type="molecule type" value="Genomic_DNA"/>
</dbReference>
<dbReference type="PRINTS" id="PR00450">
    <property type="entry name" value="RECOVERIN"/>
</dbReference>
<sequence>MWGANVAATFEQVVENHDQVQTVEGSLSVVLKSLPISGEAKLGLQNKDSSKLENLQISFSSDLLIDECPQNIEQVLSIFKKVPSLIKPLNNGKGQQLVFFLYPLKRIAQIFKHELRITRIINEVSHLVVLRIENIFEDISKGKRKFNDFLNEIKPWEDYISHDWQNEIRQKQDTLSAVELKTQRELKTLLQNIRGGQEQEFIMERLLDNFDSENPCSLRSIEKFLRDKRNITLKIGTLKDFDREKQKLSHKQISSILKENSSPSEKEIVNWHKAFMDEHPTGELTEDDFVSELTKLYKNGNATHYADYVFTATDKDRSGTISFCEFMSAVALTSKGNAENVEKRLGLIFHVIVGNSKSGAEFQGLVKFIEAVTTLVKGEDAVNTSDIKGIVKQMFKICKKDADDGGLSKEEFINCCLWQKGKIGCAFLPDIPVSAFERAGTSHSIKYILLILRFGAASLDFLIPVLSMLSVVQFCVNKVHHLKLEFDSNTIIFAIRPAQF</sequence>
<dbReference type="AlphaFoldDB" id="A0A819XS01"/>
<keyword evidence="1" id="KW-0106">Calcium</keyword>
<dbReference type="SUPFAM" id="SSF47473">
    <property type="entry name" value="EF-hand"/>
    <property type="match status" value="1"/>
</dbReference>
<dbReference type="InterPro" id="IPR011992">
    <property type="entry name" value="EF-hand-dom_pair"/>
</dbReference>
<dbReference type="PANTHER" id="PTHR31594">
    <property type="entry name" value="AIG1-TYPE G DOMAIN-CONTAINING PROTEIN"/>
    <property type="match status" value="1"/>
</dbReference>